<comment type="caution">
    <text evidence="2">The sequence shown here is derived from an EMBL/GenBank/DDBJ whole genome shotgun (WGS) entry which is preliminary data.</text>
</comment>
<evidence type="ECO:0000256" key="1">
    <source>
        <dbReference type="SAM" id="Phobius"/>
    </source>
</evidence>
<keyword evidence="1" id="KW-1133">Transmembrane helix</keyword>
<protein>
    <submittedName>
        <fullName evidence="2">Uncharacterized protein</fullName>
    </submittedName>
</protein>
<organism evidence="2 3">
    <name type="scientific">Enterocloster bolteae (strain ATCC BAA-613 / DSM 15670 / CCUG 46953 / JCM 12243 / WAL 16351)</name>
    <name type="common">Clostridium bolteae</name>
    <dbReference type="NCBI Taxonomy" id="411902"/>
    <lineage>
        <taxon>Bacteria</taxon>
        <taxon>Bacillati</taxon>
        <taxon>Bacillota</taxon>
        <taxon>Clostridia</taxon>
        <taxon>Lachnospirales</taxon>
        <taxon>Lachnospiraceae</taxon>
        <taxon>Enterocloster</taxon>
    </lineage>
</organism>
<accession>A8RSB9</accession>
<dbReference type="HOGENOM" id="CLU_2952117_0_0_9"/>
<proteinExistence type="predicted"/>
<keyword evidence="1" id="KW-0812">Transmembrane</keyword>
<reference evidence="2 3" key="1">
    <citation type="submission" date="2007-08" db="EMBL/GenBank/DDBJ databases">
        <authorList>
            <person name="Fulton L."/>
            <person name="Clifton S."/>
            <person name="Fulton B."/>
            <person name="Xu J."/>
            <person name="Minx P."/>
            <person name="Pepin K.H."/>
            <person name="Johnson M."/>
            <person name="Thiruvilangam P."/>
            <person name="Bhonagiri V."/>
            <person name="Nash W.E."/>
            <person name="Mardis E.R."/>
            <person name="Wilson R.K."/>
        </authorList>
    </citation>
    <scope>NUCLEOTIDE SEQUENCE [LARGE SCALE GENOMIC DNA]</scope>
    <source>
        <strain evidence="3">ATCC BAA-613 / DSM 15670 / CCUG 46953 / JCM 12243 / WAL 16351</strain>
    </source>
</reference>
<evidence type="ECO:0000313" key="3">
    <source>
        <dbReference type="Proteomes" id="UP000005396"/>
    </source>
</evidence>
<dbReference type="PaxDb" id="411902-CLOBOL_03267"/>
<evidence type="ECO:0000313" key="2">
    <source>
        <dbReference type="EMBL" id="EDP16499.1"/>
    </source>
</evidence>
<dbReference type="EMBL" id="ABCC02000029">
    <property type="protein sequence ID" value="EDP16499.1"/>
    <property type="molecule type" value="Genomic_DNA"/>
</dbReference>
<name>A8RSB9_ENTBW</name>
<keyword evidence="1" id="KW-0472">Membrane</keyword>
<gene>
    <name evidence="2" type="ORF">CLOBOL_03267</name>
</gene>
<dbReference type="AlphaFoldDB" id="A8RSB9"/>
<sequence length="59" mass="6952">MVILSSSYFLYFTILLLSCKGLILTFFIQGQQGHRAYRRHDFPFLNEKKPRPFSKGRSP</sequence>
<dbReference type="Proteomes" id="UP000005396">
    <property type="component" value="Unassembled WGS sequence"/>
</dbReference>
<feature type="transmembrane region" description="Helical" evidence="1">
    <location>
        <begin position="6"/>
        <end position="28"/>
    </location>
</feature>
<reference evidence="2 3" key="2">
    <citation type="submission" date="2007-09" db="EMBL/GenBank/DDBJ databases">
        <title>Draft genome sequence of Clostridium bolteae (ATCC BAA-613).</title>
        <authorList>
            <person name="Sudarsanam P."/>
            <person name="Ley R."/>
            <person name="Guruge J."/>
            <person name="Turnbaugh P.J."/>
            <person name="Mahowald M."/>
            <person name="Liep D."/>
            <person name="Gordon J."/>
        </authorList>
    </citation>
    <scope>NUCLEOTIDE SEQUENCE [LARGE SCALE GENOMIC DNA]</scope>
    <source>
        <strain evidence="3">ATCC BAA-613 / DSM 15670 / CCUG 46953 / JCM 12243 / WAL 16351</strain>
    </source>
</reference>